<dbReference type="AlphaFoldDB" id="A0A175S1B7"/>
<dbReference type="GO" id="GO:0004222">
    <property type="term" value="F:metalloendopeptidase activity"/>
    <property type="evidence" value="ECO:0007669"/>
    <property type="project" value="InterPro"/>
</dbReference>
<dbReference type="Pfam" id="PF00413">
    <property type="entry name" value="Peptidase_M10"/>
    <property type="match status" value="1"/>
</dbReference>
<gene>
    <name evidence="6" type="ORF">NS184_02410</name>
</gene>
<evidence type="ECO:0000256" key="1">
    <source>
        <dbReference type="ARBA" id="ARBA00022670"/>
    </source>
</evidence>
<dbReference type="Proteomes" id="UP000078252">
    <property type="component" value="Unassembled WGS sequence"/>
</dbReference>
<protein>
    <recommendedName>
        <fullName evidence="5">Peptidase M10 metallopeptidase domain-containing protein</fullName>
    </recommendedName>
</protein>
<evidence type="ECO:0000313" key="7">
    <source>
        <dbReference type="Proteomes" id="UP000078252"/>
    </source>
</evidence>
<dbReference type="GO" id="GO:0006508">
    <property type="term" value="P:proteolysis"/>
    <property type="evidence" value="ECO:0007669"/>
    <property type="project" value="UniProtKB-KW"/>
</dbReference>
<evidence type="ECO:0000313" key="6">
    <source>
        <dbReference type="EMBL" id="KTR09715.1"/>
    </source>
</evidence>
<reference evidence="6 7" key="1">
    <citation type="journal article" date="2016" name="Front. Microbiol.">
        <title>Genomic Resource of Rice Seed Associated Bacteria.</title>
        <authorList>
            <person name="Midha S."/>
            <person name="Bansal K."/>
            <person name="Sharma S."/>
            <person name="Kumar N."/>
            <person name="Patil P.P."/>
            <person name="Chaudhry V."/>
            <person name="Patil P.B."/>
        </authorList>
    </citation>
    <scope>NUCLEOTIDE SEQUENCE [LARGE SCALE GENOMIC DNA]</scope>
    <source>
        <strain evidence="6 7">NS184</strain>
    </source>
</reference>
<keyword evidence="2" id="KW-0479">Metal-binding</keyword>
<dbReference type="InterPro" id="IPR001818">
    <property type="entry name" value="Pept_M10_metallopeptidase"/>
</dbReference>
<dbReference type="GO" id="GO:0008270">
    <property type="term" value="F:zinc ion binding"/>
    <property type="evidence" value="ECO:0007669"/>
    <property type="project" value="InterPro"/>
</dbReference>
<dbReference type="GO" id="GO:0031012">
    <property type="term" value="C:extracellular matrix"/>
    <property type="evidence" value="ECO:0007669"/>
    <property type="project" value="InterPro"/>
</dbReference>
<keyword evidence="1" id="KW-0645">Protease</keyword>
<sequence>MTCVWYDQDGVVQEADQRYSTRYAWSSTASCSGNRYDVQAVATHEWGHLYGLGHVATGTGQVMEAAEGPCALGSRTLGLGDMTGIAAKY</sequence>
<feature type="domain" description="Peptidase M10 metallopeptidase" evidence="5">
    <location>
        <begin position="15"/>
        <end position="86"/>
    </location>
</feature>
<dbReference type="PATRIC" id="fig|33881.3.peg.435"/>
<evidence type="ECO:0000259" key="5">
    <source>
        <dbReference type="Pfam" id="PF00413"/>
    </source>
</evidence>
<name>A0A175S1B7_9MICO</name>
<evidence type="ECO:0000256" key="2">
    <source>
        <dbReference type="ARBA" id="ARBA00022723"/>
    </source>
</evidence>
<dbReference type="Gene3D" id="3.40.390.10">
    <property type="entry name" value="Collagenase (Catalytic Domain)"/>
    <property type="match status" value="1"/>
</dbReference>
<dbReference type="EMBL" id="LDQC01000014">
    <property type="protein sequence ID" value="KTR09715.1"/>
    <property type="molecule type" value="Genomic_DNA"/>
</dbReference>
<organism evidence="6 7">
    <name type="scientific">Curtobacterium luteum</name>
    <dbReference type="NCBI Taxonomy" id="33881"/>
    <lineage>
        <taxon>Bacteria</taxon>
        <taxon>Bacillati</taxon>
        <taxon>Actinomycetota</taxon>
        <taxon>Actinomycetes</taxon>
        <taxon>Micrococcales</taxon>
        <taxon>Microbacteriaceae</taxon>
        <taxon>Curtobacterium</taxon>
    </lineage>
</organism>
<keyword evidence="4" id="KW-0862">Zinc</keyword>
<evidence type="ECO:0000256" key="3">
    <source>
        <dbReference type="ARBA" id="ARBA00022801"/>
    </source>
</evidence>
<evidence type="ECO:0000256" key="4">
    <source>
        <dbReference type="ARBA" id="ARBA00022833"/>
    </source>
</evidence>
<dbReference type="InterPro" id="IPR024079">
    <property type="entry name" value="MetalloPept_cat_dom_sf"/>
</dbReference>
<dbReference type="SUPFAM" id="SSF55486">
    <property type="entry name" value="Metalloproteases ('zincins'), catalytic domain"/>
    <property type="match status" value="1"/>
</dbReference>
<proteinExistence type="predicted"/>
<accession>A0A175S1B7</accession>
<keyword evidence="3" id="KW-0378">Hydrolase</keyword>
<comment type="caution">
    <text evidence="6">The sequence shown here is derived from an EMBL/GenBank/DDBJ whole genome shotgun (WGS) entry which is preliminary data.</text>
</comment>